<dbReference type="CDD" id="cd00109">
    <property type="entry name" value="Kunitz-type"/>
    <property type="match status" value="1"/>
</dbReference>
<dbReference type="InterPro" id="IPR051388">
    <property type="entry name" value="Serpin_venom_toxin"/>
</dbReference>
<dbReference type="OrthoDB" id="5950222at2759"/>
<feature type="signal peptide" evidence="2">
    <location>
        <begin position="1"/>
        <end position="19"/>
    </location>
</feature>
<accession>A0A6P4YVP2</accession>
<keyword evidence="1" id="KW-1015">Disulfide bond</keyword>
<dbReference type="InterPro" id="IPR036880">
    <property type="entry name" value="Kunitz_BPTI_sf"/>
</dbReference>
<dbReference type="InterPro" id="IPR020901">
    <property type="entry name" value="Prtase_inh_Kunz-CS"/>
</dbReference>
<dbReference type="KEGG" id="bbel:109468873"/>
<proteinExistence type="predicted"/>
<dbReference type="InterPro" id="IPR002223">
    <property type="entry name" value="Kunitz_BPTI"/>
</dbReference>
<dbReference type="Pfam" id="PF02822">
    <property type="entry name" value="Antistasin"/>
    <property type="match status" value="1"/>
</dbReference>
<dbReference type="Gene3D" id="4.10.410.10">
    <property type="entry name" value="Pancreatic trypsin inhibitor Kunitz domain"/>
    <property type="match status" value="1"/>
</dbReference>
<dbReference type="PANTHER" id="PTHR46751:SF1">
    <property type="entry name" value="WAP FOUR-DISULFIDE CORE DOMAIN PROTEIN 6A"/>
    <property type="match status" value="1"/>
</dbReference>
<dbReference type="GeneID" id="109468873"/>
<evidence type="ECO:0000256" key="1">
    <source>
        <dbReference type="ARBA" id="ARBA00023157"/>
    </source>
</evidence>
<dbReference type="Gene3D" id="2.10.22.10">
    <property type="entry name" value="Antistasin, domain 1"/>
    <property type="match status" value="2"/>
</dbReference>
<dbReference type="PROSITE" id="PS00280">
    <property type="entry name" value="BPTI_KUNITZ_1"/>
    <property type="match status" value="1"/>
</dbReference>
<feature type="chain" id="PRO_5028309486" evidence="2">
    <location>
        <begin position="20"/>
        <end position="259"/>
    </location>
</feature>
<dbReference type="Pfam" id="PF00014">
    <property type="entry name" value="Kunitz_BPTI"/>
    <property type="match status" value="1"/>
</dbReference>
<organism evidence="4 5">
    <name type="scientific">Branchiostoma belcheri</name>
    <name type="common">Amphioxus</name>
    <dbReference type="NCBI Taxonomy" id="7741"/>
    <lineage>
        <taxon>Eukaryota</taxon>
        <taxon>Metazoa</taxon>
        <taxon>Chordata</taxon>
        <taxon>Cephalochordata</taxon>
        <taxon>Leptocardii</taxon>
        <taxon>Amphioxiformes</taxon>
        <taxon>Branchiostomatidae</taxon>
        <taxon>Branchiostoma</taxon>
    </lineage>
</organism>
<dbReference type="SUPFAM" id="SSF57362">
    <property type="entry name" value="BPTI-like"/>
    <property type="match status" value="1"/>
</dbReference>
<dbReference type="PROSITE" id="PS50279">
    <property type="entry name" value="BPTI_KUNITZ_2"/>
    <property type="match status" value="1"/>
</dbReference>
<reference evidence="5" key="1">
    <citation type="submission" date="2025-08" db="UniProtKB">
        <authorList>
            <consortium name="RefSeq"/>
        </authorList>
    </citation>
    <scope>IDENTIFICATION</scope>
    <source>
        <tissue evidence="5">Gonad</tissue>
    </source>
</reference>
<name>A0A6P4YVP2_BRABE</name>
<dbReference type="RefSeq" id="XP_019622807.1">
    <property type="nucleotide sequence ID" value="XM_019767248.1"/>
</dbReference>
<evidence type="ECO:0000256" key="2">
    <source>
        <dbReference type="SAM" id="SignalP"/>
    </source>
</evidence>
<dbReference type="FunFam" id="4.10.410.10:FF:000020">
    <property type="entry name" value="Collagen, type VI, alpha 3"/>
    <property type="match status" value="1"/>
</dbReference>
<dbReference type="Proteomes" id="UP000515135">
    <property type="component" value="Unplaced"/>
</dbReference>
<evidence type="ECO:0000313" key="4">
    <source>
        <dbReference type="Proteomes" id="UP000515135"/>
    </source>
</evidence>
<dbReference type="SMART" id="SM00131">
    <property type="entry name" value="KU"/>
    <property type="match status" value="1"/>
</dbReference>
<gene>
    <name evidence="5" type="primary">LOC109468873</name>
</gene>
<keyword evidence="4" id="KW-1185">Reference proteome</keyword>
<dbReference type="AlphaFoldDB" id="A0A6P4YVP2"/>
<protein>
    <submittedName>
        <fullName evidence="5">Antistasin-like</fullName>
    </submittedName>
</protein>
<dbReference type="GO" id="GO:0004867">
    <property type="term" value="F:serine-type endopeptidase inhibitor activity"/>
    <property type="evidence" value="ECO:0007669"/>
    <property type="project" value="InterPro"/>
</dbReference>
<evidence type="ECO:0000313" key="5">
    <source>
        <dbReference type="RefSeq" id="XP_019622807.1"/>
    </source>
</evidence>
<evidence type="ECO:0000259" key="3">
    <source>
        <dbReference type="PROSITE" id="PS50279"/>
    </source>
</evidence>
<feature type="domain" description="BPTI/Kunitz inhibitor" evidence="3">
    <location>
        <begin position="25"/>
        <end position="75"/>
    </location>
</feature>
<dbReference type="InterPro" id="IPR004094">
    <property type="entry name" value="Antistasin-like"/>
</dbReference>
<sequence length="259" mass="27799">MKTSAVLVFVVCNLAVSSALLAGFCSLPKESGPCDNFNQAFYFDTDEQKCKSFAYGGCGGNSNKFNTWGECMERCGLPARELAESTDMHAHTGHVCHEVFCMMECPGDLYASDENGCQTCGCACPQLKCLPCPNQMYAKDQYGCDTCHCECSELNCNDACPGGVYAKDEFGCDICQCETPCPLRECPKCPAGQTREILRDGDGCEYCTTNCLPVLDCPTLTCVEPCETGQHGTDASGCPTCDCVMVVPGAVHAPEHYVG</sequence>
<keyword evidence="2" id="KW-0732">Signal</keyword>
<dbReference type="PANTHER" id="PTHR46751">
    <property type="entry name" value="EPPIN"/>
    <property type="match status" value="1"/>
</dbReference>
<dbReference type="PRINTS" id="PR00759">
    <property type="entry name" value="BASICPTASE"/>
</dbReference>